<name>A0AA39Q3H5_9AGAR</name>
<sequence>MKAILSLFVVALLSLSAKAASVNIAPEARAADACPDLSTGIPLLRARYLLSVVGTRYYTTNTTLMNQLVNSALWQPEGTAGIVFKSASVSTVPLYAFLHAGTTSAPRDWYYTASASDKAIWDKNKNYAYQGISGHMFSNAACGGVPFYTFWDPVHQVHFFTADKKERKRATSAKGGYIDNGIAGYILPL</sequence>
<dbReference type="EMBL" id="JAUEPU010000020">
    <property type="protein sequence ID" value="KAK0494676.1"/>
    <property type="molecule type" value="Genomic_DNA"/>
</dbReference>
<evidence type="ECO:0000313" key="3">
    <source>
        <dbReference type="EMBL" id="KAK0494676.1"/>
    </source>
</evidence>
<feature type="domain" description="DUF5648" evidence="2">
    <location>
        <begin position="53"/>
        <end position="187"/>
    </location>
</feature>
<evidence type="ECO:0000259" key="2">
    <source>
        <dbReference type="Pfam" id="PF18885"/>
    </source>
</evidence>
<feature type="signal peptide" evidence="1">
    <location>
        <begin position="1"/>
        <end position="19"/>
    </location>
</feature>
<protein>
    <recommendedName>
        <fullName evidence="2">DUF5648 domain-containing protein</fullName>
    </recommendedName>
</protein>
<dbReference type="Pfam" id="PF18885">
    <property type="entry name" value="DUF5648"/>
    <property type="match status" value="1"/>
</dbReference>
<evidence type="ECO:0000313" key="4">
    <source>
        <dbReference type="Proteomes" id="UP001175228"/>
    </source>
</evidence>
<dbReference type="AlphaFoldDB" id="A0AA39Q3H5"/>
<feature type="chain" id="PRO_5041462844" description="DUF5648 domain-containing protein" evidence="1">
    <location>
        <begin position="20"/>
        <end position="189"/>
    </location>
</feature>
<organism evidence="3 4">
    <name type="scientific">Armillaria luteobubalina</name>
    <dbReference type="NCBI Taxonomy" id="153913"/>
    <lineage>
        <taxon>Eukaryota</taxon>
        <taxon>Fungi</taxon>
        <taxon>Dikarya</taxon>
        <taxon>Basidiomycota</taxon>
        <taxon>Agaricomycotina</taxon>
        <taxon>Agaricomycetes</taxon>
        <taxon>Agaricomycetidae</taxon>
        <taxon>Agaricales</taxon>
        <taxon>Marasmiineae</taxon>
        <taxon>Physalacriaceae</taxon>
        <taxon>Armillaria</taxon>
    </lineage>
</organism>
<accession>A0AA39Q3H5</accession>
<keyword evidence="4" id="KW-1185">Reference proteome</keyword>
<dbReference type="InterPro" id="IPR043708">
    <property type="entry name" value="DUF5648"/>
</dbReference>
<keyword evidence="1" id="KW-0732">Signal</keyword>
<gene>
    <name evidence="3" type="ORF">EDD18DRAFT_1107170</name>
</gene>
<proteinExistence type="predicted"/>
<dbReference type="Proteomes" id="UP001175228">
    <property type="component" value="Unassembled WGS sequence"/>
</dbReference>
<reference evidence="3" key="1">
    <citation type="submission" date="2023-06" db="EMBL/GenBank/DDBJ databases">
        <authorList>
            <consortium name="Lawrence Berkeley National Laboratory"/>
            <person name="Ahrendt S."/>
            <person name="Sahu N."/>
            <person name="Indic B."/>
            <person name="Wong-Bajracharya J."/>
            <person name="Merenyi Z."/>
            <person name="Ke H.-M."/>
            <person name="Monk M."/>
            <person name="Kocsube S."/>
            <person name="Drula E."/>
            <person name="Lipzen A."/>
            <person name="Balint B."/>
            <person name="Henrissat B."/>
            <person name="Andreopoulos B."/>
            <person name="Martin F.M."/>
            <person name="Harder C.B."/>
            <person name="Rigling D."/>
            <person name="Ford K.L."/>
            <person name="Foster G.D."/>
            <person name="Pangilinan J."/>
            <person name="Papanicolaou A."/>
            <person name="Barry K."/>
            <person name="LaButti K."/>
            <person name="Viragh M."/>
            <person name="Koriabine M."/>
            <person name="Yan M."/>
            <person name="Riley R."/>
            <person name="Champramary S."/>
            <person name="Plett K.L."/>
            <person name="Tsai I.J."/>
            <person name="Slot J."/>
            <person name="Sipos G."/>
            <person name="Plett J."/>
            <person name="Nagy L.G."/>
            <person name="Grigoriev I.V."/>
        </authorList>
    </citation>
    <scope>NUCLEOTIDE SEQUENCE</scope>
    <source>
        <strain evidence="3">HWK02</strain>
    </source>
</reference>
<evidence type="ECO:0000256" key="1">
    <source>
        <dbReference type="SAM" id="SignalP"/>
    </source>
</evidence>
<comment type="caution">
    <text evidence="3">The sequence shown here is derived from an EMBL/GenBank/DDBJ whole genome shotgun (WGS) entry which is preliminary data.</text>
</comment>